<dbReference type="Proteomes" id="UP000828390">
    <property type="component" value="Unassembled WGS sequence"/>
</dbReference>
<sequence length="89" mass="10184">MHFDFRGNVKVLAPRLQRTADNELAMTIPRIFSEHSELKLERLLALLFVQVLSHQDLNFKMLSSSFHGILEIGNLIQMSAMMTIIKCSP</sequence>
<proteinExistence type="predicted"/>
<reference evidence="1" key="1">
    <citation type="journal article" date="2019" name="bioRxiv">
        <title>The Genome of the Zebra Mussel, Dreissena polymorpha: A Resource for Invasive Species Research.</title>
        <authorList>
            <person name="McCartney M.A."/>
            <person name="Auch B."/>
            <person name="Kono T."/>
            <person name="Mallez S."/>
            <person name="Zhang Y."/>
            <person name="Obille A."/>
            <person name="Becker A."/>
            <person name="Abrahante J.E."/>
            <person name="Garbe J."/>
            <person name="Badalamenti J.P."/>
            <person name="Herman A."/>
            <person name="Mangelson H."/>
            <person name="Liachko I."/>
            <person name="Sullivan S."/>
            <person name="Sone E.D."/>
            <person name="Koren S."/>
            <person name="Silverstein K.A.T."/>
            <person name="Beckman K.B."/>
            <person name="Gohl D.M."/>
        </authorList>
    </citation>
    <scope>NUCLEOTIDE SEQUENCE</scope>
    <source>
        <strain evidence="1">Duluth1</strain>
        <tissue evidence="1">Whole animal</tissue>
    </source>
</reference>
<gene>
    <name evidence="1" type="ORF">DPMN_167852</name>
</gene>
<reference evidence="1" key="2">
    <citation type="submission" date="2020-11" db="EMBL/GenBank/DDBJ databases">
        <authorList>
            <person name="McCartney M.A."/>
            <person name="Auch B."/>
            <person name="Kono T."/>
            <person name="Mallez S."/>
            <person name="Becker A."/>
            <person name="Gohl D.M."/>
            <person name="Silverstein K.A.T."/>
            <person name="Koren S."/>
            <person name="Bechman K.B."/>
            <person name="Herman A."/>
            <person name="Abrahante J.E."/>
            <person name="Garbe J."/>
        </authorList>
    </citation>
    <scope>NUCLEOTIDE SEQUENCE</scope>
    <source>
        <strain evidence="1">Duluth1</strain>
        <tissue evidence="1">Whole animal</tissue>
    </source>
</reference>
<comment type="caution">
    <text evidence="1">The sequence shown here is derived from an EMBL/GenBank/DDBJ whole genome shotgun (WGS) entry which is preliminary data.</text>
</comment>
<name>A0A9D4IVD9_DREPO</name>
<keyword evidence="2" id="KW-1185">Reference proteome</keyword>
<dbReference type="EMBL" id="JAIWYP010000008">
    <property type="protein sequence ID" value="KAH3789666.1"/>
    <property type="molecule type" value="Genomic_DNA"/>
</dbReference>
<accession>A0A9D4IVD9</accession>
<protein>
    <submittedName>
        <fullName evidence="1">Uncharacterized protein</fullName>
    </submittedName>
</protein>
<evidence type="ECO:0000313" key="2">
    <source>
        <dbReference type="Proteomes" id="UP000828390"/>
    </source>
</evidence>
<dbReference type="AlphaFoldDB" id="A0A9D4IVD9"/>
<organism evidence="1 2">
    <name type="scientific">Dreissena polymorpha</name>
    <name type="common">Zebra mussel</name>
    <name type="synonym">Mytilus polymorpha</name>
    <dbReference type="NCBI Taxonomy" id="45954"/>
    <lineage>
        <taxon>Eukaryota</taxon>
        <taxon>Metazoa</taxon>
        <taxon>Spiralia</taxon>
        <taxon>Lophotrochozoa</taxon>
        <taxon>Mollusca</taxon>
        <taxon>Bivalvia</taxon>
        <taxon>Autobranchia</taxon>
        <taxon>Heteroconchia</taxon>
        <taxon>Euheterodonta</taxon>
        <taxon>Imparidentia</taxon>
        <taxon>Neoheterodontei</taxon>
        <taxon>Myida</taxon>
        <taxon>Dreissenoidea</taxon>
        <taxon>Dreissenidae</taxon>
        <taxon>Dreissena</taxon>
    </lineage>
</organism>
<evidence type="ECO:0000313" key="1">
    <source>
        <dbReference type="EMBL" id="KAH3789666.1"/>
    </source>
</evidence>